<keyword evidence="1" id="KW-0472">Membrane</keyword>
<dbReference type="EMBL" id="CP009516">
    <property type="protein sequence ID" value="AKB80318.1"/>
    <property type="molecule type" value="Genomic_DNA"/>
</dbReference>
<dbReference type="Proteomes" id="UP000033101">
    <property type="component" value="Chromosome"/>
</dbReference>
<dbReference type="PATRIC" id="fig|1434110.4.peg.4894"/>
<keyword evidence="1" id="KW-1133">Transmembrane helix</keyword>
<sequence length="289" mass="32914">MKMKTKYVFILLALLVIFISGCIDQKKEITLDEPGNISSYEFEVFLDEWDNEIPANTTTYYIMSDKTEVQAVHIVINSSKLEIFPPDSLGGGGPEKDPIKNFVLLVEPANETVASSETFVRLSNNSNVSDINYTLTQDIVRSMKVVNLEFEEPVTGFIAYTLETPGTQSFTFMRPDSEFIRVVLPEGYVTGNRVFGIARPEPSDTSFDEKGRQTLLWISSKMGDREEAIQVKYYTESAPMYFFAAIIALLFGVAMVLSRYSRSKKELESVREIFELEKEYEEKGRRKNK</sequence>
<dbReference type="OrthoDB" id="147790at2157"/>
<organism evidence="2 3">
    <name type="scientific">Methanosarcina horonobensis HB-1 = JCM 15518</name>
    <dbReference type="NCBI Taxonomy" id="1434110"/>
    <lineage>
        <taxon>Archaea</taxon>
        <taxon>Methanobacteriati</taxon>
        <taxon>Methanobacteriota</taxon>
        <taxon>Stenosarchaea group</taxon>
        <taxon>Methanomicrobia</taxon>
        <taxon>Methanosarcinales</taxon>
        <taxon>Methanosarcinaceae</taxon>
        <taxon>Methanosarcina</taxon>
    </lineage>
</organism>
<feature type="transmembrane region" description="Helical" evidence="1">
    <location>
        <begin position="238"/>
        <end position="257"/>
    </location>
</feature>
<dbReference type="KEGG" id="mhor:MSHOH_3835"/>
<proteinExistence type="predicted"/>
<keyword evidence="3" id="KW-1185">Reference proteome</keyword>
<evidence type="ECO:0000313" key="3">
    <source>
        <dbReference type="Proteomes" id="UP000033101"/>
    </source>
</evidence>
<dbReference type="HOGENOM" id="CLU_971863_0_0_2"/>
<evidence type="ECO:0000313" key="2">
    <source>
        <dbReference type="EMBL" id="AKB80318.1"/>
    </source>
</evidence>
<reference evidence="2 3" key="1">
    <citation type="submission" date="2014-07" db="EMBL/GenBank/DDBJ databases">
        <title>Methanogenic archaea and the global carbon cycle.</title>
        <authorList>
            <person name="Henriksen J.R."/>
            <person name="Luke J."/>
            <person name="Reinhart S."/>
            <person name="Benedict M.N."/>
            <person name="Youngblut N.D."/>
            <person name="Metcalf M.E."/>
            <person name="Whitaker R.J."/>
            <person name="Metcalf W.W."/>
        </authorList>
    </citation>
    <scope>NUCLEOTIDE SEQUENCE [LARGE SCALE GENOMIC DNA]</scope>
    <source>
        <strain evidence="2 3">HB-1</strain>
    </source>
</reference>
<keyword evidence="1" id="KW-0812">Transmembrane</keyword>
<dbReference type="InterPro" id="IPR043826">
    <property type="entry name" value="DUF5803"/>
</dbReference>
<protein>
    <submittedName>
        <fullName evidence="2">Uncharacterized protein</fullName>
    </submittedName>
</protein>
<dbReference type="AlphaFoldDB" id="A0A0E3SJC0"/>
<accession>A0A0E3SJC0</accession>
<gene>
    <name evidence="2" type="ORF">MSHOH_3835</name>
</gene>
<evidence type="ECO:0000256" key="1">
    <source>
        <dbReference type="SAM" id="Phobius"/>
    </source>
</evidence>
<name>A0A0E3SJC0_9EURY</name>
<dbReference type="Pfam" id="PF19119">
    <property type="entry name" value="DUF5803"/>
    <property type="match status" value="1"/>
</dbReference>
<dbReference type="STRING" id="1434110.MSHOH_3835"/>
<dbReference type="PROSITE" id="PS51257">
    <property type="entry name" value="PROKAR_LIPOPROTEIN"/>
    <property type="match status" value="1"/>
</dbReference>